<proteinExistence type="predicted"/>
<dbReference type="EMBL" id="CAWUHB010000090">
    <property type="protein sequence ID" value="CAK7234899.1"/>
    <property type="molecule type" value="Genomic_DNA"/>
</dbReference>
<dbReference type="Pfam" id="PF09495">
    <property type="entry name" value="DUF2462"/>
    <property type="match status" value="1"/>
</dbReference>
<protein>
    <recommendedName>
        <fullName evidence="4">Kinetochore protein</fullName>
    </recommendedName>
</protein>
<dbReference type="InterPro" id="IPR025207">
    <property type="entry name" value="Sim4_Fta4"/>
</dbReference>
<dbReference type="InterPro" id="IPR019034">
    <property type="entry name" value="UPF0390"/>
</dbReference>
<accession>A0ABP0CUN0</accession>
<feature type="region of interest" description="Disordered" evidence="1">
    <location>
        <begin position="272"/>
        <end position="298"/>
    </location>
</feature>
<gene>
    <name evidence="2" type="ORF">SCUCBS95973_009089</name>
</gene>
<dbReference type="Pfam" id="PF13093">
    <property type="entry name" value="FTA4"/>
    <property type="match status" value="1"/>
</dbReference>
<dbReference type="PANTHER" id="PTHR42040">
    <property type="entry name" value="INNER KINETOCHORE SUBUNIT FTA4"/>
    <property type="match status" value="1"/>
</dbReference>
<reference evidence="2 3" key="1">
    <citation type="submission" date="2024-01" db="EMBL/GenBank/DDBJ databases">
        <authorList>
            <person name="Allen C."/>
            <person name="Tagirdzhanova G."/>
        </authorList>
    </citation>
    <scope>NUCLEOTIDE SEQUENCE [LARGE SCALE GENOMIC DNA]</scope>
</reference>
<organism evidence="2 3">
    <name type="scientific">Sporothrix curviconia</name>
    <dbReference type="NCBI Taxonomy" id="1260050"/>
    <lineage>
        <taxon>Eukaryota</taxon>
        <taxon>Fungi</taxon>
        <taxon>Dikarya</taxon>
        <taxon>Ascomycota</taxon>
        <taxon>Pezizomycotina</taxon>
        <taxon>Sordariomycetes</taxon>
        <taxon>Sordariomycetidae</taxon>
        <taxon>Ophiostomatales</taxon>
        <taxon>Ophiostomataceae</taxon>
        <taxon>Sporothrix</taxon>
    </lineage>
</organism>
<comment type="caution">
    <text evidence="2">The sequence shown here is derived from an EMBL/GenBank/DDBJ whole genome shotgun (WGS) entry which is preliminary data.</text>
</comment>
<feature type="region of interest" description="Disordered" evidence="1">
    <location>
        <begin position="214"/>
        <end position="233"/>
    </location>
</feature>
<evidence type="ECO:0000256" key="1">
    <source>
        <dbReference type="SAM" id="MobiDB-lite"/>
    </source>
</evidence>
<keyword evidence="3" id="KW-1185">Reference proteome</keyword>
<dbReference type="Proteomes" id="UP001642405">
    <property type="component" value="Unassembled WGS sequence"/>
</dbReference>
<evidence type="ECO:0008006" key="4">
    <source>
        <dbReference type="Google" id="ProtNLM"/>
    </source>
</evidence>
<dbReference type="PANTHER" id="PTHR42040:SF1">
    <property type="entry name" value="INNER KINETOCHORE SUBUNIT FTA4"/>
    <property type="match status" value="1"/>
</dbReference>
<evidence type="ECO:0000313" key="3">
    <source>
        <dbReference type="Proteomes" id="UP001642405"/>
    </source>
</evidence>
<evidence type="ECO:0000313" key="2">
    <source>
        <dbReference type="EMBL" id="CAK7234899.1"/>
    </source>
</evidence>
<sequence length="298" mass="32017">MDPPTVIALKQAFLELATRQLAQQLAPSRAWQRKNDLREGGHGIGAAINAVTATDGSGEDTGRRLPPKIVDDVLARVNQLLLLHARRVHPPAAVRHVAEQLDQLYQTVGDQLATAAPNESSNEALDRGLDYTTTSAIVGLPTTWDDLQESDALPLEARRYAEQVSELRSLAERRTTITARTRQLQEVAMALENVASSDNPPQHSLVTRDAKKQAIASGAGGAPKKFTRVTKAPRSAKAVKAHASTGKIMKTFSSGLAAKTEAMLGDRAGHLELIGPGKKKGVDRKSDKAHQAGSRRFG</sequence>
<name>A0ABP0CUN0_9PEZI</name>